<dbReference type="InterPro" id="IPR036866">
    <property type="entry name" value="RibonucZ/Hydroxyglut_hydro"/>
</dbReference>
<comment type="caution">
    <text evidence="1">The sequence shown here is derived from an EMBL/GenBank/DDBJ whole genome shotgun (WGS) entry which is preliminary data.</text>
</comment>
<dbReference type="RefSeq" id="WP_310301856.1">
    <property type="nucleotide sequence ID" value="NZ_BAAAPS010000008.1"/>
</dbReference>
<protein>
    <submittedName>
        <fullName evidence="1">L-ascorbate metabolism protein UlaG (Beta-lactamase superfamily)</fullName>
    </submittedName>
</protein>
<reference evidence="1 2" key="1">
    <citation type="submission" date="2023-07" db="EMBL/GenBank/DDBJ databases">
        <title>Sequencing the genomes of 1000 actinobacteria strains.</title>
        <authorList>
            <person name="Klenk H.-P."/>
        </authorList>
    </citation>
    <scope>NUCLEOTIDE SEQUENCE [LARGE SCALE GENOMIC DNA]</scope>
    <source>
        <strain evidence="1 2">DSM 19426</strain>
    </source>
</reference>
<keyword evidence="2" id="KW-1185">Reference proteome</keyword>
<proteinExistence type="predicted"/>
<dbReference type="EMBL" id="JAVDYG010000001">
    <property type="protein sequence ID" value="MDR7362550.1"/>
    <property type="molecule type" value="Genomic_DNA"/>
</dbReference>
<evidence type="ECO:0000313" key="2">
    <source>
        <dbReference type="Proteomes" id="UP001183648"/>
    </source>
</evidence>
<dbReference type="SUPFAM" id="SSF56281">
    <property type="entry name" value="Metallo-hydrolase/oxidoreductase"/>
    <property type="match status" value="1"/>
</dbReference>
<accession>A0ABU2BVA1</accession>
<evidence type="ECO:0000313" key="1">
    <source>
        <dbReference type="EMBL" id="MDR7362550.1"/>
    </source>
</evidence>
<sequence length="252" mass="27091">MRLKPGRPDLAAHSALVDAALARLAPSRVEAVVPLHGHFDHAMDSGVVAQRTGAFLVGSASAVQVGRGAGLPEDRLHVVTPGRSAVYGAWTLTFVESAHCPPDRFPGTIDAPLRPPVRASAYRCGEAWSILVGHASGRLALVQGSAGFVPGSLEGHHAEVAYLGAGQLGVLDEGYLVDYWRHTVRAVGARRVVLIHWDDFFRPLDRPLRALPFAGDDLDVTLRVLGRLAADDGVALHLPRLWEREDPWSGLR</sequence>
<gene>
    <name evidence="1" type="ORF">J2S63_002103</name>
</gene>
<organism evidence="1 2">
    <name type="scientific">Nocardioides marmoribigeumensis</name>
    <dbReference type="NCBI Taxonomy" id="433649"/>
    <lineage>
        <taxon>Bacteria</taxon>
        <taxon>Bacillati</taxon>
        <taxon>Actinomycetota</taxon>
        <taxon>Actinomycetes</taxon>
        <taxon>Propionibacteriales</taxon>
        <taxon>Nocardioidaceae</taxon>
        <taxon>Nocardioides</taxon>
    </lineage>
</organism>
<name>A0ABU2BVA1_9ACTN</name>
<dbReference type="Gene3D" id="3.60.15.10">
    <property type="entry name" value="Ribonuclease Z/Hydroxyacylglutathione hydrolase-like"/>
    <property type="match status" value="1"/>
</dbReference>
<dbReference type="Proteomes" id="UP001183648">
    <property type="component" value="Unassembled WGS sequence"/>
</dbReference>